<proteinExistence type="predicted"/>
<dbReference type="Proteomes" id="UP001055879">
    <property type="component" value="Linkage Group LG03"/>
</dbReference>
<protein>
    <submittedName>
        <fullName evidence="1">Uncharacterized protein</fullName>
    </submittedName>
</protein>
<reference evidence="1 2" key="2">
    <citation type="journal article" date="2022" name="Mol. Ecol. Resour.">
        <title>The genomes of chicory, endive, great burdock and yacon provide insights into Asteraceae paleo-polyploidization history and plant inulin production.</title>
        <authorList>
            <person name="Fan W."/>
            <person name="Wang S."/>
            <person name="Wang H."/>
            <person name="Wang A."/>
            <person name="Jiang F."/>
            <person name="Liu H."/>
            <person name="Zhao H."/>
            <person name="Xu D."/>
            <person name="Zhang Y."/>
        </authorList>
    </citation>
    <scope>NUCLEOTIDE SEQUENCE [LARGE SCALE GENOMIC DNA]</scope>
    <source>
        <strain evidence="2">cv. Niubang</strain>
    </source>
</reference>
<keyword evidence="2" id="KW-1185">Reference proteome</keyword>
<evidence type="ECO:0000313" key="1">
    <source>
        <dbReference type="EMBL" id="KAI3749116.1"/>
    </source>
</evidence>
<organism evidence="1 2">
    <name type="scientific">Arctium lappa</name>
    <name type="common">Greater burdock</name>
    <name type="synonym">Lappa major</name>
    <dbReference type="NCBI Taxonomy" id="4217"/>
    <lineage>
        <taxon>Eukaryota</taxon>
        <taxon>Viridiplantae</taxon>
        <taxon>Streptophyta</taxon>
        <taxon>Embryophyta</taxon>
        <taxon>Tracheophyta</taxon>
        <taxon>Spermatophyta</taxon>
        <taxon>Magnoliopsida</taxon>
        <taxon>eudicotyledons</taxon>
        <taxon>Gunneridae</taxon>
        <taxon>Pentapetalae</taxon>
        <taxon>asterids</taxon>
        <taxon>campanulids</taxon>
        <taxon>Asterales</taxon>
        <taxon>Asteraceae</taxon>
        <taxon>Carduoideae</taxon>
        <taxon>Cardueae</taxon>
        <taxon>Arctiinae</taxon>
        <taxon>Arctium</taxon>
    </lineage>
</organism>
<dbReference type="EMBL" id="CM042049">
    <property type="protein sequence ID" value="KAI3749116.1"/>
    <property type="molecule type" value="Genomic_DNA"/>
</dbReference>
<gene>
    <name evidence="1" type="ORF">L6452_12712</name>
</gene>
<accession>A0ACB9DRN1</accession>
<reference evidence="2" key="1">
    <citation type="journal article" date="2022" name="Mol. Ecol. Resour.">
        <title>The genomes of chicory, endive, great burdock and yacon provide insights into Asteraceae palaeo-polyploidization history and plant inulin production.</title>
        <authorList>
            <person name="Fan W."/>
            <person name="Wang S."/>
            <person name="Wang H."/>
            <person name="Wang A."/>
            <person name="Jiang F."/>
            <person name="Liu H."/>
            <person name="Zhao H."/>
            <person name="Xu D."/>
            <person name="Zhang Y."/>
        </authorList>
    </citation>
    <scope>NUCLEOTIDE SEQUENCE [LARGE SCALE GENOMIC DNA]</scope>
    <source>
        <strain evidence="2">cv. Niubang</strain>
    </source>
</reference>
<sequence length="272" mass="31214">MRPSAAEDLRDLRLLKKRSKRRWIFKKAAVHETTTIRLLHHESVITNNPIPSPQTNNIPTYIYSSSSSSSTSHDDNDDEAVLGLQKQHNNAALVIQTLFRGYLARRALEALKGVVKLQALVRGHNVRKRAKMTLRCMQALLRVQARSPITPSSRTKASPRGLRERCGKPSYMSATESAMARISAARQSTDVKKTTSARKRLCFNNLSEKYMNATASDSEMECKLRRRRMPLMPNDDDHHVMMMERRRLSMSCCCKEYENSMSEEDVRRWFIS</sequence>
<name>A0ACB9DRN1_ARCLA</name>
<comment type="caution">
    <text evidence="1">The sequence shown here is derived from an EMBL/GenBank/DDBJ whole genome shotgun (WGS) entry which is preliminary data.</text>
</comment>
<evidence type="ECO:0000313" key="2">
    <source>
        <dbReference type="Proteomes" id="UP001055879"/>
    </source>
</evidence>